<feature type="transmembrane region" description="Helical" evidence="7">
    <location>
        <begin position="220"/>
        <end position="244"/>
    </location>
</feature>
<comment type="similarity">
    <text evidence="2">Belongs to the syntaxin family.</text>
</comment>
<evidence type="ECO:0000256" key="1">
    <source>
        <dbReference type="ARBA" id="ARBA00004370"/>
    </source>
</evidence>
<dbReference type="InterPro" id="IPR010989">
    <property type="entry name" value="SNARE"/>
</dbReference>
<evidence type="ECO:0000256" key="5">
    <source>
        <dbReference type="ARBA" id="ARBA00023136"/>
    </source>
</evidence>
<dbReference type="InterPro" id="IPR006012">
    <property type="entry name" value="Syntaxin/epimorphin_CS"/>
</dbReference>
<evidence type="ECO:0000256" key="6">
    <source>
        <dbReference type="SAM" id="Coils"/>
    </source>
</evidence>
<dbReference type="GO" id="GO:0000149">
    <property type="term" value="F:SNARE binding"/>
    <property type="evidence" value="ECO:0007669"/>
    <property type="project" value="TreeGrafter"/>
</dbReference>
<dbReference type="PANTHER" id="PTHR19957:SF124">
    <property type="entry name" value="SYNTAXIN-8"/>
    <property type="match status" value="1"/>
</dbReference>
<evidence type="ECO:0000313" key="9">
    <source>
        <dbReference type="EMBL" id="KAL0491365.1"/>
    </source>
</evidence>
<dbReference type="PANTHER" id="PTHR19957">
    <property type="entry name" value="SYNTAXIN"/>
    <property type="match status" value="1"/>
</dbReference>
<comment type="subcellular location">
    <subcellularLocation>
        <location evidence="1">Membrane</location>
    </subcellularLocation>
</comment>
<proteinExistence type="inferred from homology"/>
<evidence type="ECO:0000256" key="7">
    <source>
        <dbReference type="SAM" id="Phobius"/>
    </source>
</evidence>
<sequence>MSKRSGNKKAQMSDAEDWLLIFNESRETLQKIREAVILRNHKLNSGGEDVFKLNANIRQSFKNLDRDLQDLKETLPGLNYAVSDREIARRRSELDNVKQELQELNNQFKKPSNASQGRSELLGKQGDYVNDEEPEVMRGADDQQVLVYQQKVMQQQDRNLDLLGESLERTKHVGIAIGDILDEQSKLLENLDTDVQRTNRNIQKQNSRIVKLLKSSKAPWILLLIIVLFIILIALIVVIVKFVAFK</sequence>
<dbReference type="PROSITE" id="PS50192">
    <property type="entry name" value="T_SNARE"/>
    <property type="match status" value="1"/>
</dbReference>
<accession>A0AAW2ZPD5</accession>
<protein>
    <submittedName>
        <fullName evidence="9">SNARE Qc</fullName>
    </submittedName>
</protein>
<dbReference type="Gene3D" id="1.20.5.110">
    <property type="match status" value="1"/>
</dbReference>
<evidence type="ECO:0000256" key="3">
    <source>
        <dbReference type="ARBA" id="ARBA00022448"/>
    </source>
</evidence>
<evidence type="ECO:0000313" key="10">
    <source>
        <dbReference type="Proteomes" id="UP001431209"/>
    </source>
</evidence>
<dbReference type="SUPFAM" id="SSF58038">
    <property type="entry name" value="SNARE fusion complex"/>
    <property type="match status" value="1"/>
</dbReference>
<dbReference type="PROSITE" id="PS00914">
    <property type="entry name" value="SYNTAXIN"/>
    <property type="match status" value="1"/>
</dbReference>
<evidence type="ECO:0000259" key="8">
    <source>
        <dbReference type="PROSITE" id="PS50192"/>
    </source>
</evidence>
<reference evidence="9 10" key="1">
    <citation type="submission" date="2024-03" db="EMBL/GenBank/DDBJ databases">
        <title>The Acrasis kona genome and developmental transcriptomes reveal deep origins of eukaryotic multicellular pathways.</title>
        <authorList>
            <person name="Sheikh S."/>
            <person name="Fu C.-J."/>
            <person name="Brown M.W."/>
            <person name="Baldauf S.L."/>
        </authorList>
    </citation>
    <scope>NUCLEOTIDE SEQUENCE [LARGE SCALE GENOMIC DNA]</scope>
    <source>
        <strain evidence="9 10">ATCC MYA-3509</strain>
    </source>
</reference>
<keyword evidence="5 7" id="KW-0472">Membrane</keyword>
<dbReference type="SUPFAM" id="SSF47661">
    <property type="entry name" value="t-snare proteins"/>
    <property type="match status" value="1"/>
</dbReference>
<dbReference type="GO" id="GO:0048278">
    <property type="term" value="P:vesicle docking"/>
    <property type="evidence" value="ECO:0007669"/>
    <property type="project" value="TreeGrafter"/>
</dbReference>
<evidence type="ECO:0000256" key="2">
    <source>
        <dbReference type="ARBA" id="ARBA00009063"/>
    </source>
</evidence>
<dbReference type="InterPro" id="IPR000727">
    <property type="entry name" value="T_SNARE_dom"/>
</dbReference>
<dbReference type="SMART" id="SM00397">
    <property type="entry name" value="t_SNARE"/>
    <property type="match status" value="1"/>
</dbReference>
<feature type="domain" description="T-SNARE coiled-coil homology" evidence="8">
    <location>
        <begin position="150"/>
        <end position="212"/>
    </location>
</feature>
<keyword evidence="4 6" id="KW-0175">Coiled coil</keyword>
<gene>
    <name evidence="9" type="ORF">AKO1_009866</name>
</gene>
<dbReference type="GO" id="GO:0006906">
    <property type="term" value="P:vesicle fusion"/>
    <property type="evidence" value="ECO:0007669"/>
    <property type="project" value="TreeGrafter"/>
</dbReference>
<comment type="caution">
    <text evidence="9">The sequence shown here is derived from an EMBL/GenBank/DDBJ whole genome shotgun (WGS) entry which is preliminary data.</text>
</comment>
<keyword evidence="10" id="KW-1185">Reference proteome</keyword>
<dbReference type="Gene3D" id="1.20.58.90">
    <property type="match status" value="1"/>
</dbReference>
<dbReference type="GO" id="GO:0006886">
    <property type="term" value="P:intracellular protein transport"/>
    <property type="evidence" value="ECO:0007669"/>
    <property type="project" value="InterPro"/>
</dbReference>
<keyword evidence="7" id="KW-0812">Transmembrane</keyword>
<dbReference type="InterPro" id="IPR045242">
    <property type="entry name" value="Syntaxin"/>
</dbReference>
<evidence type="ECO:0000256" key="4">
    <source>
        <dbReference type="ARBA" id="ARBA00023054"/>
    </source>
</evidence>
<dbReference type="GO" id="GO:0012505">
    <property type="term" value="C:endomembrane system"/>
    <property type="evidence" value="ECO:0007669"/>
    <property type="project" value="TreeGrafter"/>
</dbReference>
<keyword evidence="7" id="KW-1133">Transmembrane helix</keyword>
<dbReference type="GO" id="GO:0031201">
    <property type="term" value="C:SNARE complex"/>
    <property type="evidence" value="ECO:0007669"/>
    <property type="project" value="TreeGrafter"/>
</dbReference>
<dbReference type="CDD" id="cd15841">
    <property type="entry name" value="SNARE_Qc"/>
    <property type="match status" value="1"/>
</dbReference>
<dbReference type="EMBL" id="JAOPGA020001789">
    <property type="protein sequence ID" value="KAL0491365.1"/>
    <property type="molecule type" value="Genomic_DNA"/>
</dbReference>
<dbReference type="AlphaFoldDB" id="A0AAW2ZPD5"/>
<feature type="coiled-coil region" evidence="6">
    <location>
        <begin position="181"/>
        <end position="208"/>
    </location>
</feature>
<dbReference type="Proteomes" id="UP001431209">
    <property type="component" value="Unassembled WGS sequence"/>
</dbReference>
<dbReference type="GO" id="GO:0005484">
    <property type="term" value="F:SNAP receptor activity"/>
    <property type="evidence" value="ECO:0007669"/>
    <property type="project" value="InterPro"/>
</dbReference>
<feature type="coiled-coil region" evidence="6">
    <location>
        <begin position="54"/>
        <end position="114"/>
    </location>
</feature>
<organism evidence="9 10">
    <name type="scientific">Acrasis kona</name>
    <dbReference type="NCBI Taxonomy" id="1008807"/>
    <lineage>
        <taxon>Eukaryota</taxon>
        <taxon>Discoba</taxon>
        <taxon>Heterolobosea</taxon>
        <taxon>Tetramitia</taxon>
        <taxon>Eutetramitia</taxon>
        <taxon>Acrasidae</taxon>
        <taxon>Acrasis</taxon>
    </lineage>
</organism>
<name>A0AAW2ZPD5_9EUKA</name>
<keyword evidence="3" id="KW-0813">Transport</keyword>